<dbReference type="Pfam" id="PF07282">
    <property type="entry name" value="Cas12f1-like_TNB"/>
    <property type="match status" value="1"/>
</dbReference>
<evidence type="ECO:0000259" key="2">
    <source>
        <dbReference type="Pfam" id="PF07282"/>
    </source>
</evidence>
<dbReference type="AlphaFoldDB" id="U1ND39"/>
<evidence type="ECO:0000313" key="4">
    <source>
        <dbReference type="Proteomes" id="UP000030710"/>
    </source>
</evidence>
<keyword evidence="1 3" id="KW-0238">DNA-binding</keyword>
<dbReference type="Proteomes" id="UP000030710">
    <property type="component" value="Unassembled WGS sequence"/>
</dbReference>
<organism evidence="3 4">
    <name type="scientific">Haloquadratum walsbyi J07HQW2</name>
    <dbReference type="NCBI Taxonomy" id="1238425"/>
    <lineage>
        <taxon>Archaea</taxon>
        <taxon>Methanobacteriati</taxon>
        <taxon>Methanobacteriota</taxon>
        <taxon>Stenosarchaea group</taxon>
        <taxon>Halobacteria</taxon>
        <taxon>Halobacteriales</taxon>
        <taxon>Haloferacaceae</taxon>
        <taxon>Haloquadratum</taxon>
    </lineage>
</organism>
<feature type="domain" description="Cas12f1-like TNB" evidence="2">
    <location>
        <begin position="1"/>
        <end position="60"/>
    </location>
</feature>
<proteinExistence type="predicted"/>
<accession>U1ND39</accession>
<reference evidence="3 4" key="1">
    <citation type="journal article" date="2013" name="PLoS ONE">
        <title>Assembly-driven community genomics of a hypersaline microbial ecosystem.</title>
        <authorList>
            <person name="Podell S."/>
            <person name="Ugalde J.A."/>
            <person name="Narasingarao P."/>
            <person name="Banfield J.F."/>
            <person name="Heidelberg K.B."/>
            <person name="Allen E.E."/>
        </authorList>
    </citation>
    <scope>NUCLEOTIDE SEQUENCE [LARGE SCALE GENOMIC DNA]</scope>
    <source>
        <strain evidence="4">J07HQW2</strain>
    </source>
</reference>
<name>U1ND39_9EURY</name>
<dbReference type="eggNOG" id="arCOG00684">
    <property type="taxonomic scope" value="Archaea"/>
</dbReference>
<evidence type="ECO:0000256" key="1">
    <source>
        <dbReference type="ARBA" id="ARBA00023125"/>
    </source>
</evidence>
<dbReference type="HOGENOM" id="CLU_2730305_0_0_2"/>
<sequence length="71" mass="7980">MLECKCKRESTHFAEVEPAGTIKKYASYGVKSDKPLWVREHTYFACGFEIDRDANVAVNILSHGFDELGLG</sequence>
<dbReference type="EMBL" id="KE356561">
    <property type="protein sequence ID" value="ERG94850.1"/>
    <property type="molecule type" value="Genomic_DNA"/>
</dbReference>
<evidence type="ECO:0000313" key="3">
    <source>
        <dbReference type="EMBL" id="ERG94850.1"/>
    </source>
</evidence>
<protein>
    <submittedName>
        <fullName evidence="3">Putative transposase DNA-binding domain protein</fullName>
    </submittedName>
</protein>
<dbReference type="InterPro" id="IPR010095">
    <property type="entry name" value="Cas12f1-like_TNB"/>
</dbReference>
<dbReference type="GO" id="GO:0003677">
    <property type="term" value="F:DNA binding"/>
    <property type="evidence" value="ECO:0007669"/>
    <property type="project" value="UniProtKB-KW"/>
</dbReference>
<gene>
    <name evidence="3" type="ORF">J07HQW2_01292</name>
</gene>